<dbReference type="Gene3D" id="3.40.718.10">
    <property type="entry name" value="Isopropylmalate Dehydrogenase"/>
    <property type="match status" value="1"/>
</dbReference>
<dbReference type="GO" id="GO:0051287">
    <property type="term" value="F:NAD binding"/>
    <property type="evidence" value="ECO:0007669"/>
    <property type="project" value="InterPro"/>
</dbReference>
<dbReference type="InterPro" id="IPR019818">
    <property type="entry name" value="IsoCit/isopropylmalate_DH_CS"/>
</dbReference>
<dbReference type="OMA" id="NCHYHAN"/>
<dbReference type="InterPro" id="IPR024084">
    <property type="entry name" value="IsoPropMal-DH-like_dom"/>
</dbReference>
<dbReference type="PANTHER" id="PTHR11835">
    <property type="entry name" value="DECARBOXYLATING DEHYDROGENASES-ISOCITRATE, ISOPROPYLMALATE, TARTRATE"/>
    <property type="match status" value="1"/>
</dbReference>
<feature type="domain" description="Isopropylmalate dehydrogenase-like" evidence="3">
    <location>
        <begin position="1"/>
        <end position="142"/>
    </location>
</feature>
<dbReference type="WBParaSite" id="nRc.2.0.1.t12714-RA">
    <property type="protein sequence ID" value="nRc.2.0.1.t12714-RA"/>
    <property type="gene ID" value="nRc.2.0.1.g12714"/>
</dbReference>
<evidence type="ECO:0000259" key="3">
    <source>
        <dbReference type="SMART" id="SM01329"/>
    </source>
</evidence>
<keyword evidence="2" id="KW-0816">Tricarboxylic acid cycle</keyword>
<dbReference type="GO" id="GO:0006099">
    <property type="term" value="P:tricarboxylic acid cycle"/>
    <property type="evidence" value="ECO:0007669"/>
    <property type="project" value="UniProtKB-KW"/>
</dbReference>
<protein>
    <submittedName>
        <fullName evidence="5">Isopropylmalate dehydrogenase-like domain-containing protein</fullName>
    </submittedName>
</protein>
<evidence type="ECO:0000256" key="2">
    <source>
        <dbReference type="ARBA" id="ARBA00022532"/>
    </source>
</evidence>
<dbReference type="GO" id="GO:0006102">
    <property type="term" value="P:isocitrate metabolic process"/>
    <property type="evidence" value="ECO:0007669"/>
    <property type="project" value="TreeGrafter"/>
</dbReference>
<dbReference type="SMART" id="SM01329">
    <property type="entry name" value="Iso_dh"/>
    <property type="match status" value="1"/>
</dbReference>
<keyword evidence="4" id="KW-1185">Reference proteome</keyword>
<dbReference type="Proteomes" id="UP000887565">
    <property type="component" value="Unplaced"/>
</dbReference>
<dbReference type="Pfam" id="PF00180">
    <property type="entry name" value="Iso_dh"/>
    <property type="match status" value="1"/>
</dbReference>
<dbReference type="AlphaFoldDB" id="A0A915IFX9"/>
<dbReference type="GO" id="GO:0000287">
    <property type="term" value="F:magnesium ion binding"/>
    <property type="evidence" value="ECO:0007669"/>
    <property type="project" value="InterPro"/>
</dbReference>
<dbReference type="GO" id="GO:0005739">
    <property type="term" value="C:mitochondrion"/>
    <property type="evidence" value="ECO:0007669"/>
    <property type="project" value="TreeGrafter"/>
</dbReference>
<sequence length="148" mass="15918">MSHLTDFSFQFDNMIIDNCCMQLVSKPQQFDVCVMPNLYGNIVDNLAAGLVGGAGIVTGESYGAECVVFEPGARHSFHEAIGRDIANPTATLLCAANLLDHVHLREQGAALRRAVRRIVAEGKIKTKDLGGYATTSEFTSAVIDNFGV</sequence>
<evidence type="ECO:0000256" key="1">
    <source>
        <dbReference type="ARBA" id="ARBA00007769"/>
    </source>
</evidence>
<dbReference type="PANTHER" id="PTHR11835:SF42">
    <property type="entry name" value="ISOCITRATE DEHYDROGENASE [NAD] SUBUNIT BETA, MITOCHONDRIAL"/>
    <property type="match status" value="1"/>
</dbReference>
<dbReference type="PROSITE" id="PS00470">
    <property type="entry name" value="IDH_IMDH"/>
    <property type="match status" value="1"/>
</dbReference>
<comment type="similarity">
    <text evidence="1">Belongs to the isocitrate and isopropylmalate dehydrogenases family.</text>
</comment>
<dbReference type="GO" id="GO:0016616">
    <property type="term" value="F:oxidoreductase activity, acting on the CH-OH group of donors, NAD or NADP as acceptor"/>
    <property type="evidence" value="ECO:0007669"/>
    <property type="project" value="InterPro"/>
</dbReference>
<evidence type="ECO:0000313" key="5">
    <source>
        <dbReference type="WBParaSite" id="nRc.2.0.1.t12714-RA"/>
    </source>
</evidence>
<name>A0A915IFX9_ROMCU</name>
<organism evidence="4 5">
    <name type="scientific">Romanomermis culicivorax</name>
    <name type="common">Nematode worm</name>
    <dbReference type="NCBI Taxonomy" id="13658"/>
    <lineage>
        <taxon>Eukaryota</taxon>
        <taxon>Metazoa</taxon>
        <taxon>Ecdysozoa</taxon>
        <taxon>Nematoda</taxon>
        <taxon>Enoplea</taxon>
        <taxon>Dorylaimia</taxon>
        <taxon>Mermithida</taxon>
        <taxon>Mermithoidea</taxon>
        <taxon>Mermithidae</taxon>
        <taxon>Romanomermis</taxon>
    </lineage>
</organism>
<proteinExistence type="inferred from homology"/>
<reference evidence="5" key="1">
    <citation type="submission" date="2022-11" db="UniProtKB">
        <authorList>
            <consortium name="WormBaseParasite"/>
        </authorList>
    </citation>
    <scope>IDENTIFICATION</scope>
</reference>
<accession>A0A915IFX9</accession>
<evidence type="ECO:0000313" key="4">
    <source>
        <dbReference type="Proteomes" id="UP000887565"/>
    </source>
</evidence>
<dbReference type="SUPFAM" id="SSF53659">
    <property type="entry name" value="Isocitrate/Isopropylmalate dehydrogenase-like"/>
    <property type="match status" value="1"/>
</dbReference>